<feature type="chain" id="PRO_5040426476" description="Secreted protein" evidence="2">
    <location>
        <begin position="20"/>
        <end position="151"/>
    </location>
</feature>
<keyword evidence="2" id="KW-0732">Signal</keyword>
<accession>A0A9P7UW53</accession>
<proteinExistence type="predicted"/>
<dbReference type="EMBL" id="CM032183">
    <property type="protein sequence ID" value="KAG7095671.1"/>
    <property type="molecule type" value="Genomic_DNA"/>
</dbReference>
<evidence type="ECO:0000313" key="3">
    <source>
        <dbReference type="EMBL" id="KAG7095671.1"/>
    </source>
</evidence>
<name>A0A9P7UW53_9AGAR</name>
<keyword evidence="1" id="KW-1133">Transmembrane helix</keyword>
<evidence type="ECO:0000313" key="4">
    <source>
        <dbReference type="Proteomes" id="UP001049176"/>
    </source>
</evidence>
<evidence type="ECO:0008006" key="5">
    <source>
        <dbReference type="Google" id="ProtNLM"/>
    </source>
</evidence>
<sequence>MVPLIQIQLLPLLPLLCCPFTGNLFDFSTAALASMYTPKKPTRQVQLRACEQPLLARFAASRVYVLLTDKLDPPSFLLRSKRISTATPPDYTTIHLSSIASLLCSCHASLYSRNLLFRGLTFFTCIISISYPATAAFFSSTMFRIITYLID</sequence>
<feature type="signal peptide" evidence="2">
    <location>
        <begin position="1"/>
        <end position="19"/>
    </location>
</feature>
<keyword evidence="4" id="KW-1185">Reference proteome</keyword>
<dbReference type="AlphaFoldDB" id="A0A9P7UW53"/>
<keyword evidence="1" id="KW-0812">Transmembrane</keyword>
<keyword evidence="1" id="KW-0472">Membrane</keyword>
<evidence type="ECO:0000256" key="2">
    <source>
        <dbReference type="SAM" id="SignalP"/>
    </source>
</evidence>
<gene>
    <name evidence="3" type="ORF">E1B28_006388</name>
</gene>
<protein>
    <recommendedName>
        <fullName evidence="5">Secreted protein</fullName>
    </recommendedName>
</protein>
<dbReference type="KEGG" id="more:E1B28_006388"/>
<evidence type="ECO:0000256" key="1">
    <source>
        <dbReference type="SAM" id="Phobius"/>
    </source>
</evidence>
<comment type="caution">
    <text evidence="3">The sequence shown here is derived from an EMBL/GenBank/DDBJ whole genome shotgun (WGS) entry which is preliminary data.</text>
</comment>
<dbReference type="Proteomes" id="UP001049176">
    <property type="component" value="Chromosome 3"/>
</dbReference>
<reference evidence="3" key="1">
    <citation type="journal article" date="2021" name="Genome Biol. Evol.">
        <title>The assembled and annotated genome of the fairy-ring fungus Marasmius oreades.</title>
        <authorList>
            <person name="Hiltunen M."/>
            <person name="Ament-Velasquez S.L."/>
            <person name="Johannesson H."/>
        </authorList>
    </citation>
    <scope>NUCLEOTIDE SEQUENCE</scope>
    <source>
        <strain evidence="3">03SP1</strain>
    </source>
</reference>
<dbReference type="RefSeq" id="XP_043012141.1">
    <property type="nucleotide sequence ID" value="XM_043151048.1"/>
</dbReference>
<feature type="transmembrane region" description="Helical" evidence="1">
    <location>
        <begin position="115"/>
        <end position="138"/>
    </location>
</feature>
<dbReference type="GeneID" id="66075464"/>
<organism evidence="3 4">
    <name type="scientific">Marasmius oreades</name>
    <name type="common">fairy-ring Marasmius</name>
    <dbReference type="NCBI Taxonomy" id="181124"/>
    <lineage>
        <taxon>Eukaryota</taxon>
        <taxon>Fungi</taxon>
        <taxon>Dikarya</taxon>
        <taxon>Basidiomycota</taxon>
        <taxon>Agaricomycotina</taxon>
        <taxon>Agaricomycetes</taxon>
        <taxon>Agaricomycetidae</taxon>
        <taxon>Agaricales</taxon>
        <taxon>Marasmiineae</taxon>
        <taxon>Marasmiaceae</taxon>
        <taxon>Marasmius</taxon>
    </lineage>
</organism>